<dbReference type="GO" id="GO:0003677">
    <property type="term" value="F:DNA binding"/>
    <property type="evidence" value="ECO:0007669"/>
    <property type="project" value="UniProtKB-KW"/>
</dbReference>
<dbReference type="OrthoDB" id="551907at2759"/>
<evidence type="ECO:0000313" key="8">
    <source>
        <dbReference type="Proteomes" id="UP000275267"/>
    </source>
</evidence>
<dbReference type="NCBIfam" id="TIGR01557">
    <property type="entry name" value="myb_SHAQKYF"/>
    <property type="match status" value="1"/>
</dbReference>
<accession>A0A3L6QGF2</accession>
<dbReference type="InterPro" id="IPR006447">
    <property type="entry name" value="Myb_dom_plants"/>
</dbReference>
<evidence type="ECO:0000256" key="2">
    <source>
        <dbReference type="ARBA" id="ARBA00023125"/>
    </source>
</evidence>
<dbReference type="SUPFAM" id="SSF46689">
    <property type="entry name" value="Homeodomain-like"/>
    <property type="match status" value="1"/>
</dbReference>
<dbReference type="InterPro" id="IPR001005">
    <property type="entry name" value="SANT/Myb"/>
</dbReference>
<evidence type="ECO:0000313" key="7">
    <source>
        <dbReference type="EMBL" id="RLM79279.1"/>
    </source>
</evidence>
<evidence type="ECO:0000256" key="1">
    <source>
        <dbReference type="ARBA" id="ARBA00023015"/>
    </source>
</evidence>
<comment type="caution">
    <text evidence="7">The sequence shown here is derived from an EMBL/GenBank/DDBJ whole genome shotgun (WGS) entry which is preliminary data.</text>
</comment>
<proteinExistence type="predicted"/>
<keyword evidence="4" id="KW-0539">Nucleus</keyword>
<evidence type="ECO:0000259" key="6">
    <source>
        <dbReference type="PROSITE" id="PS51294"/>
    </source>
</evidence>
<dbReference type="Gene3D" id="1.10.10.60">
    <property type="entry name" value="Homeodomain-like"/>
    <property type="match status" value="1"/>
</dbReference>
<dbReference type="Pfam" id="PF00249">
    <property type="entry name" value="Myb_DNA-binding"/>
    <property type="match status" value="1"/>
</dbReference>
<dbReference type="STRING" id="4540.A0A3L6QGF2"/>
<evidence type="ECO:0000256" key="5">
    <source>
        <dbReference type="SAM" id="MobiDB-lite"/>
    </source>
</evidence>
<sequence>MNRLYNGTVPPCLSSAITVVPALSEVSFPSFAEQRSSYGESKLPIRSVTSFGTSMAAQDTMSTCMLAPNFTSGLHAINKSSNGKLCSGPYVTEPSDSDTQLLSTHSSLLCNSRPLMMDFPEVSEQISSNQEQLLGLFDYPSSVDFPNPQNVTAFGQQVQDTIITDPNTHVALQNEWFSSGSSMQLPKNVGSAESVLKTVDARSATPATPKSYPYCRTQRSLPNPFNCDKLCTDNLPSSNTAPKSRIRWTPELHERFVDAVNKLGGSEKATPKAVQKVMKVEGLTIYHVKSHLQACIIVLQKYRTVQHRPESSDAGVSGRRSSQTDEVSTLQLKGTRNVEGLMAQISLQKQLHEQLEIQRKLQLQVEEQSKYLEMIIVKQNESLKKLGALPGFQDRFLQVLDNKKEREEWTVRTHSAEHRL</sequence>
<keyword evidence="3" id="KW-0804">Transcription</keyword>
<keyword evidence="1" id="KW-0805">Transcription regulation</keyword>
<protein>
    <recommendedName>
        <fullName evidence="6">HTH myb-type domain-containing protein</fullName>
    </recommendedName>
</protein>
<dbReference type="Pfam" id="PF14379">
    <property type="entry name" value="Myb_CC_LHEQLE"/>
    <property type="match status" value="1"/>
</dbReference>
<organism evidence="7 8">
    <name type="scientific">Panicum miliaceum</name>
    <name type="common">Proso millet</name>
    <name type="synonym">Broomcorn millet</name>
    <dbReference type="NCBI Taxonomy" id="4540"/>
    <lineage>
        <taxon>Eukaryota</taxon>
        <taxon>Viridiplantae</taxon>
        <taxon>Streptophyta</taxon>
        <taxon>Embryophyta</taxon>
        <taxon>Tracheophyta</taxon>
        <taxon>Spermatophyta</taxon>
        <taxon>Magnoliopsida</taxon>
        <taxon>Liliopsida</taxon>
        <taxon>Poales</taxon>
        <taxon>Poaceae</taxon>
        <taxon>PACMAD clade</taxon>
        <taxon>Panicoideae</taxon>
        <taxon>Panicodae</taxon>
        <taxon>Paniceae</taxon>
        <taxon>Panicinae</taxon>
        <taxon>Panicum</taxon>
        <taxon>Panicum sect. Panicum</taxon>
    </lineage>
</organism>
<dbReference type="InterPro" id="IPR046955">
    <property type="entry name" value="PHR1-like"/>
</dbReference>
<dbReference type="GO" id="GO:0003700">
    <property type="term" value="F:DNA-binding transcription factor activity"/>
    <property type="evidence" value="ECO:0007669"/>
    <property type="project" value="InterPro"/>
</dbReference>
<feature type="domain" description="HTH myb-type" evidence="6">
    <location>
        <begin position="240"/>
        <end position="300"/>
    </location>
</feature>
<feature type="compositionally biased region" description="Polar residues" evidence="5">
    <location>
        <begin position="319"/>
        <end position="328"/>
    </location>
</feature>
<dbReference type="InterPro" id="IPR009057">
    <property type="entry name" value="Homeodomain-like_sf"/>
</dbReference>
<dbReference type="PANTHER" id="PTHR31499:SF80">
    <property type="entry name" value="HTH MYB-TYPE DOMAIN-CONTAINING PROTEIN"/>
    <property type="match status" value="1"/>
</dbReference>
<evidence type="ECO:0000256" key="3">
    <source>
        <dbReference type="ARBA" id="ARBA00023163"/>
    </source>
</evidence>
<dbReference type="PROSITE" id="PS51294">
    <property type="entry name" value="HTH_MYB"/>
    <property type="match status" value="1"/>
</dbReference>
<feature type="region of interest" description="Disordered" evidence="5">
    <location>
        <begin position="308"/>
        <end position="328"/>
    </location>
</feature>
<dbReference type="InterPro" id="IPR025756">
    <property type="entry name" value="Myb_CC_LHEQLE"/>
</dbReference>
<keyword evidence="8" id="KW-1185">Reference proteome</keyword>
<dbReference type="InterPro" id="IPR017930">
    <property type="entry name" value="Myb_dom"/>
</dbReference>
<reference evidence="8" key="1">
    <citation type="journal article" date="2019" name="Nat. Commun.">
        <title>The genome of broomcorn millet.</title>
        <authorList>
            <person name="Zou C."/>
            <person name="Miki D."/>
            <person name="Li D."/>
            <person name="Tang Q."/>
            <person name="Xiao L."/>
            <person name="Rajput S."/>
            <person name="Deng P."/>
            <person name="Jia W."/>
            <person name="Huang R."/>
            <person name="Zhang M."/>
            <person name="Sun Y."/>
            <person name="Hu J."/>
            <person name="Fu X."/>
            <person name="Schnable P.S."/>
            <person name="Li F."/>
            <person name="Zhang H."/>
            <person name="Feng B."/>
            <person name="Zhu X."/>
            <person name="Liu R."/>
            <person name="Schnable J.C."/>
            <person name="Zhu J.-K."/>
            <person name="Zhang H."/>
        </authorList>
    </citation>
    <scope>NUCLEOTIDE SEQUENCE [LARGE SCALE GENOMIC DNA]</scope>
</reference>
<dbReference type="FunFam" id="1.10.10.60:FF:000002">
    <property type="entry name" value="Myb family transcription factor"/>
    <property type="match status" value="1"/>
</dbReference>
<name>A0A3L6QGF2_PANMI</name>
<dbReference type="PANTHER" id="PTHR31499">
    <property type="entry name" value="MYB FAMILY TRANSCRIPTION FACTOR PHL11"/>
    <property type="match status" value="1"/>
</dbReference>
<dbReference type="Proteomes" id="UP000275267">
    <property type="component" value="Unassembled WGS sequence"/>
</dbReference>
<dbReference type="EMBL" id="PQIB02000012">
    <property type="protein sequence ID" value="RLM79279.1"/>
    <property type="molecule type" value="Genomic_DNA"/>
</dbReference>
<gene>
    <name evidence="7" type="ORF">C2845_PM12G30670</name>
</gene>
<keyword evidence="2" id="KW-0238">DNA-binding</keyword>
<evidence type="ECO:0000256" key="4">
    <source>
        <dbReference type="ARBA" id="ARBA00023242"/>
    </source>
</evidence>
<dbReference type="AlphaFoldDB" id="A0A3L6QGF2"/>